<gene>
    <name evidence="2" type="ORF">VB776_07665</name>
</gene>
<dbReference type="InterPro" id="IPR041682">
    <property type="entry name" value="AAA_14"/>
</dbReference>
<dbReference type="SUPFAM" id="SSF52540">
    <property type="entry name" value="P-loop containing nucleoside triphosphate hydrolases"/>
    <property type="match status" value="1"/>
</dbReference>
<sequence length="392" mass="44661">MIHRTLLDEIPHLLSFFPALGLVGPRQIGKTTLVKTLSNIISKPILYLDLENLNDYALLEKDPQWFLEQNIDKLVVIDEVQRMLSLFPLLRSLIDQKPEGGRFILLGSASPELLSKSSETLAGRIVYRELTSIRFDEAQKEGIDLSTHWLRGGFPKALLAPDMGLWFDWQESFIKTYIEIDLRMLGLKASPVVLQKLIRMLTTIQGSTLNYTNLGNSMGITGSTLQGYLDYLEHSFVIRRLPPFYVNVGKRLVKSPKLYFRDTGILHYLSNIMNYDELISNIAAGHSWEGYVIEQIIGRLAGNVQAFYYRTQNGAEIDLCLLKGNEMIVSFEIKLSNNPSSSKGNTEAIQDLQTKHNFIVTPSSKNYKVNEYWEVCSLDALWERLEPLKLLK</sequence>
<dbReference type="RefSeq" id="WP_323327675.1">
    <property type="nucleotide sequence ID" value="NZ_JAYGIL010000007.1"/>
</dbReference>
<dbReference type="EMBL" id="JAYGIL010000007">
    <property type="protein sequence ID" value="MEA5402786.1"/>
    <property type="molecule type" value="Genomic_DNA"/>
</dbReference>
<protein>
    <submittedName>
        <fullName evidence="2">ATP-binding protein</fullName>
    </submittedName>
</protein>
<dbReference type="Proteomes" id="UP001303899">
    <property type="component" value="Unassembled WGS sequence"/>
</dbReference>
<keyword evidence="2" id="KW-0547">Nucleotide-binding</keyword>
<name>A0ABU5S2V8_9BACT</name>
<dbReference type="Pfam" id="PF13173">
    <property type="entry name" value="AAA_14"/>
    <property type="match status" value="1"/>
</dbReference>
<comment type="caution">
    <text evidence="2">The sequence shown here is derived from an EMBL/GenBank/DDBJ whole genome shotgun (WGS) entry which is preliminary data.</text>
</comment>
<dbReference type="InterPro" id="IPR025420">
    <property type="entry name" value="DUF4143"/>
</dbReference>
<evidence type="ECO:0000313" key="2">
    <source>
        <dbReference type="EMBL" id="MEA5402786.1"/>
    </source>
</evidence>
<accession>A0ABU5S2V8</accession>
<evidence type="ECO:0000259" key="1">
    <source>
        <dbReference type="SMART" id="SM00382"/>
    </source>
</evidence>
<keyword evidence="2" id="KW-0067">ATP-binding</keyword>
<dbReference type="SMART" id="SM00382">
    <property type="entry name" value="AAA"/>
    <property type="match status" value="1"/>
</dbReference>
<dbReference type="InterPro" id="IPR027417">
    <property type="entry name" value="P-loop_NTPase"/>
</dbReference>
<dbReference type="Gene3D" id="3.40.50.300">
    <property type="entry name" value="P-loop containing nucleotide triphosphate hydrolases"/>
    <property type="match status" value="1"/>
</dbReference>
<keyword evidence="3" id="KW-1185">Reference proteome</keyword>
<reference evidence="2 3" key="1">
    <citation type="submission" date="2023-12" db="EMBL/GenBank/DDBJ databases">
        <title>Novel species of the genus Arcicella isolated from rivers.</title>
        <authorList>
            <person name="Lu H."/>
        </authorList>
    </citation>
    <scope>NUCLEOTIDE SEQUENCE [LARGE SCALE GENOMIC DNA]</scope>
    <source>
        <strain evidence="2 3">DC2W</strain>
    </source>
</reference>
<dbReference type="InterPro" id="IPR003593">
    <property type="entry name" value="AAA+_ATPase"/>
</dbReference>
<dbReference type="PANTHER" id="PTHR43566">
    <property type="entry name" value="CONSERVED PROTEIN"/>
    <property type="match status" value="1"/>
</dbReference>
<dbReference type="PANTHER" id="PTHR43566:SF2">
    <property type="entry name" value="DUF4143 DOMAIN-CONTAINING PROTEIN"/>
    <property type="match status" value="1"/>
</dbReference>
<feature type="domain" description="AAA+ ATPase" evidence="1">
    <location>
        <begin position="16"/>
        <end position="131"/>
    </location>
</feature>
<organism evidence="2 3">
    <name type="scientific">Arcicella gelida</name>
    <dbReference type="NCBI Taxonomy" id="2984195"/>
    <lineage>
        <taxon>Bacteria</taxon>
        <taxon>Pseudomonadati</taxon>
        <taxon>Bacteroidota</taxon>
        <taxon>Cytophagia</taxon>
        <taxon>Cytophagales</taxon>
        <taxon>Flectobacillaceae</taxon>
        <taxon>Arcicella</taxon>
    </lineage>
</organism>
<dbReference type="CDD" id="cd00009">
    <property type="entry name" value="AAA"/>
    <property type="match status" value="1"/>
</dbReference>
<dbReference type="GO" id="GO:0005524">
    <property type="term" value="F:ATP binding"/>
    <property type="evidence" value="ECO:0007669"/>
    <property type="project" value="UniProtKB-KW"/>
</dbReference>
<evidence type="ECO:0000313" key="3">
    <source>
        <dbReference type="Proteomes" id="UP001303899"/>
    </source>
</evidence>
<proteinExistence type="predicted"/>
<dbReference type="Pfam" id="PF13635">
    <property type="entry name" value="DUF4143"/>
    <property type="match status" value="1"/>
</dbReference>